<reference evidence="16" key="2">
    <citation type="submission" date="2025-08" db="UniProtKB">
        <authorList>
            <consortium name="RefSeq"/>
        </authorList>
    </citation>
    <scope>IDENTIFICATION</scope>
    <source>
        <strain evidence="16">S238N-H82</strain>
        <tissue evidence="16">Testes</tissue>
    </source>
</reference>
<evidence type="ECO:0000256" key="7">
    <source>
        <dbReference type="ARBA" id="ARBA00023136"/>
    </source>
</evidence>
<evidence type="ECO:0000313" key="16">
    <source>
        <dbReference type="RefSeq" id="XP_035696790.1"/>
    </source>
</evidence>
<feature type="transmembrane region" description="Helical" evidence="12">
    <location>
        <begin position="607"/>
        <end position="633"/>
    </location>
</feature>
<gene>
    <name evidence="16" type="primary">LOC118430188</name>
</gene>
<dbReference type="InterPro" id="IPR050726">
    <property type="entry name" value="mGluR"/>
</dbReference>
<dbReference type="Proteomes" id="UP000001554">
    <property type="component" value="Chromosome 14"/>
</dbReference>
<dbReference type="Pfam" id="PF01094">
    <property type="entry name" value="ANF_receptor"/>
    <property type="match status" value="1"/>
</dbReference>
<keyword evidence="7 12" id="KW-0472">Membrane</keyword>
<dbReference type="PROSITE" id="PS51257">
    <property type="entry name" value="PROKAR_LIPOPROTEIN"/>
    <property type="match status" value="1"/>
</dbReference>
<dbReference type="FunFam" id="3.40.50.2300:FF:000145">
    <property type="entry name" value="Glutamate receptor, metabotropic"/>
    <property type="match status" value="1"/>
</dbReference>
<dbReference type="InterPro" id="IPR028082">
    <property type="entry name" value="Peripla_BP_I"/>
</dbReference>
<dbReference type="PROSITE" id="PS50259">
    <property type="entry name" value="G_PROTEIN_RECEP_F3_4"/>
    <property type="match status" value="1"/>
</dbReference>
<evidence type="ECO:0000313" key="15">
    <source>
        <dbReference type="Proteomes" id="UP000001554"/>
    </source>
</evidence>
<feature type="chain" id="PRO_5039953720" evidence="13">
    <location>
        <begin position="23"/>
        <end position="1166"/>
    </location>
</feature>
<evidence type="ECO:0000256" key="8">
    <source>
        <dbReference type="ARBA" id="ARBA00023170"/>
    </source>
</evidence>
<keyword evidence="8" id="KW-0675">Receptor</keyword>
<dbReference type="GO" id="GO:0001640">
    <property type="term" value="F:adenylate cyclase inhibiting G protein-coupled glutamate receptor activity"/>
    <property type="evidence" value="ECO:0000318"/>
    <property type="project" value="GO_Central"/>
</dbReference>
<dbReference type="OMA" id="KHWRQWV"/>
<feature type="compositionally biased region" description="Polar residues" evidence="11">
    <location>
        <begin position="955"/>
        <end position="966"/>
    </location>
</feature>
<evidence type="ECO:0000256" key="1">
    <source>
        <dbReference type="ARBA" id="ARBA00004651"/>
    </source>
</evidence>
<dbReference type="Pfam" id="PF07562">
    <property type="entry name" value="NCD3G"/>
    <property type="match status" value="1"/>
</dbReference>
<keyword evidence="3" id="KW-1003">Cell membrane</keyword>
<dbReference type="FunFam" id="2.10.50.30:FF:000001">
    <property type="entry name" value="metabotropic glutamate receptor 1"/>
    <property type="match status" value="1"/>
</dbReference>
<dbReference type="InterPro" id="IPR000162">
    <property type="entry name" value="GPCR_3_mtglu_rcpt"/>
</dbReference>
<dbReference type="PANTHER" id="PTHR24060">
    <property type="entry name" value="METABOTROPIC GLUTAMATE RECEPTOR"/>
    <property type="match status" value="1"/>
</dbReference>
<accession>A0A9J7MCR1</accession>
<evidence type="ECO:0000256" key="5">
    <source>
        <dbReference type="ARBA" id="ARBA00022989"/>
    </source>
</evidence>
<feature type="transmembrane region" description="Helical" evidence="12">
    <location>
        <begin position="677"/>
        <end position="698"/>
    </location>
</feature>
<dbReference type="AlphaFoldDB" id="A0A9J7MCR1"/>
<evidence type="ECO:0000256" key="3">
    <source>
        <dbReference type="ARBA" id="ARBA00022475"/>
    </source>
</evidence>
<evidence type="ECO:0000256" key="2">
    <source>
        <dbReference type="ARBA" id="ARBA00007242"/>
    </source>
</evidence>
<feature type="signal peptide" evidence="13">
    <location>
        <begin position="1"/>
        <end position="22"/>
    </location>
</feature>
<evidence type="ECO:0000256" key="4">
    <source>
        <dbReference type="ARBA" id="ARBA00022692"/>
    </source>
</evidence>
<keyword evidence="6" id="KW-0297">G-protein coupled receptor</keyword>
<feature type="transmembrane region" description="Helical" evidence="12">
    <location>
        <begin position="765"/>
        <end position="786"/>
    </location>
</feature>
<dbReference type="GeneID" id="118430188"/>
<evidence type="ECO:0000256" key="9">
    <source>
        <dbReference type="ARBA" id="ARBA00023180"/>
    </source>
</evidence>
<dbReference type="InterPro" id="IPR011500">
    <property type="entry name" value="GPCR_3_9-Cys_dom"/>
</dbReference>
<dbReference type="Pfam" id="PF00003">
    <property type="entry name" value="7tm_3"/>
    <property type="match status" value="1"/>
</dbReference>
<evidence type="ECO:0000256" key="13">
    <source>
        <dbReference type="SAM" id="SignalP"/>
    </source>
</evidence>
<dbReference type="OrthoDB" id="425344at2759"/>
<dbReference type="Gene3D" id="2.10.50.30">
    <property type="entry name" value="GPCR, family 3, nine cysteines domain"/>
    <property type="match status" value="1"/>
</dbReference>
<feature type="compositionally biased region" description="Low complexity" evidence="11">
    <location>
        <begin position="1074"/>
        <end position="1087"/>
    </location>
</feature>
<dbReference type="KEGG" id="bfo:118430188"/>
<keyword evidence="10" id="KW-0807">Transducer</keyword>
<feature type="compositionally biased region" description="Polar residues" evidence="11">
    <location>
        <begin position="1109"/>
        <end position="1119"/>
    </location>
</feature>
<comment type="subcellular location">
    <subcellularLocation>
        <location evidence="1">Cell membrane</location>
        <topology evidence="1">Multi-pass membrane protein</topology>
    </subcellularLocation>
</comment>
<feature type="domain" description="G-protein coupled receptors family 3 profile" evidence="14">
    <location>
        <begin position="607"/>
        <end position="872"/>
    </location>
</feature>
<dbReference type="InterPro" id="IPR017978">
    <property type="entry name" value="GPCR_3_C"/>
</dbReference>
<dbReference type="Gene3D" id="3.40.50.2300">
    <property type="match status" value="2"/>
</dbReference>
<proteinExistence type="inferred from homology"/>
<protein>
    <submittedName>
        <fullName evidence="16">Metabotropic glutamate receptor 3-like</fullName>
    </submittedName>
</protein>
<evidence type="ECO:0000256" key="10">
    <source>
        <dbReference type="ARBA" id="ARBA00023224"/>
    </source>
</evidence>
<dbReference type="InterPro" id="IPR038550">
    <property type="entry name" value="GPCR_3_9-Cys_sf"/>
</dbReference>
<evidence type="ECO:0000256" key="6">
    <source>
        <dbReference type="ARBA" id="ARBA00023040"/>
    </source>
</evidence>
<dbReference type="CDD" id="cd06362">
    <property type="entry name" value="PBP1_mGluR"/>
    <property type="match status" value="1"/>
</dbReference>
<dbReference type="PROSITE" id="PS00981">
    <property type="entry name" value="G_PROTEIN_RECEP_F3_3"/>
    <property type="match status" value="1"/>
</dbReference>
<evidence type="ECO:0000259" key="14">
    <source>
        <dbReference type="PROSITE" id="PS50259"/>
    </source>
</evidence>
<evidence type="ECO:0000256" key="11">
    <source>
        <dbReference type="SAM" id="MobiDB-lite"/>
    </source>
</evidence>
<dbReference type="InterPro" id="IPR017979">
    <property type="entry name" value="GPCR_3_CS"/>
</dbReference>
<dbReference type="FunFam" id="3.40.50.2300:FF:000681">
    <property type="entry name" value="Metabotropic glutamate receptor-like Protein"/>
    <property type="match status" value="1"/>
</dbReference>
<feature type="transmembrane region" description="Helical" evidence="12">
    <location>
        <begin position="645"/>
        <end position="665"/>
    </location>
</feature>
<dbReference type="CDD" id="cd15045">
    <property type="entry name" value="7tmC_mGluRs"/>
    <property type="match status" value="1"/>
</dbReference>
<feature type="region of interest" description="Disordered" evidence="11">
    <location>
        <begin position="925"/>
        <end position="1123"/>
    </location>
</feature>
<reference evidence="15" key="1">
    <citation type="journal article" date="2020" name="Nat. Ecol. Evol.">
        <title>Deeply conserved synteny resolves early events in vertebrate evolution.</title>
        <authorList>
            <person name="Simakov O."/>
            <person name="Marletaz F."/>
            <person name="Yue J.X."/>
            <person name="O'Connell B."/>
            <person name="Jenkins J."/>
            <person name="Brandt A."/>
            <person name="Calef R."/>
            <person name="Tung C.H."/>
            <person name="Huang T.K."/>
            <person name="Schmutz J."/>
            <person name="Satoh N."/>
            <person name="Yu J.K."/>
            <person name="Putnam N.H."/>
            <person name="Green R.E."/>
            <person name="Rokhsar D.S."/>
        </authorList>
    </citation>
    <scope>NUCLEOTIDE SEQUENCE [LARGE SCALE GENOMIC DNA]</scope>
    <source>
        <strain evidence="15">S238N-H82</strain>
    </source>
</reference>
<feature type="transmembrane region" description="Helical" evidence="12">
    <location>
        <begin position="798"/>
        <end position="820"/>
    </location>
</feature>
<dbReference type="SUPFAM" id="SSF53822">
    <property type="entry name" value="Periplasmic binding protein-like I"/>
    <property type="match status" value="1"/>
</dbReference>
<dbReference type="PRINTS" id="PR00248">
    <property type="entry name" value="GPCRMGR"/>
</dbReference>
<keyword evidence="15" id="KW-1185">Reference proteome</keyword>
<dbReference type="InterPro" id="IPR001828">
    <property type="entry name" value="ANF_lig-bd_rcpt"/>
</dbReference>
<keyword evidence="5 12" id="KW-1133">Transmembrane helix</keyword>
<keyword evidence="4 12" id="KW-0812">Transmembrane</keyword>
<feature type="compositionally biased region" description="Basic and acidic residues" evidence="11">
    <location>
        <begin position="1005"/>
        <end position="1017"/>
    </location>
</feature>
<feature type="transmembrane region" description="Helical" evidence="12">
    <location>
        <begin position="719"/>
        <end position="745"/>
    </location>
</feature>
<feature type="transmembrane region" description="Helical" evidence="12">
    <location>
        <begin position="826"/>
        <end position="850"/>
    </location>
</feature>
<feature type="compositionally biased region" description="Basic residues" evidence="11">
    <location>
        <begin position="969"/>
        <end position="979"/>
    </location>
</feature>
<name>A0A9J7MCR1_BRAFL</name>
<keyword evidence="13" id="KW-0732">Signal</keyword>
<evidence type="ECO:0000256" key="12">
    <source>
        <dbReference type="SAM" id="Phobius"/>
    </source>
</evidence>
<dbReference type="InterPro" id="IPR000337">
    <property type="entry name" value="GPCR_3"/>
</dbReference>
<organism evidence="15 16">
    <name type="scientific">Branchiostoma floridae</name>
    <name type="common">Florida lancelet</name>
    <name type="synonym">Amphioxus</name>
    <dbReference type="NCBI Taxonomy" id="7739"/>
    <lineage>
        <taxon>Eukaryota</taxon>
        <taxon>Metazoa</taxon>
        <taxon>Chordata</taxon>
        <taxon>Cephalochordata</taxon>
        <taxon>Leptocardii</taxon>
        <taxon>Amphioxiformes</taxon>
        <taxon>Branchiostomatidae</taxon>
        <taxon>Branchiostoma</taxon>
    </lineage>
</organism>
<sequence>MPPFRLLTLLLSLFVVYICGNATTLACEMENSTSEEGTGSLLNANIKWPVQRVVSIEGDLVLGGMFNIHERSDAYTCGKVLEQSGVQAMEAMLYTVDMVNNDQTILPNITIGVHILDSCDRDTVGLEQAVDFIRGSMNIVGGSRYKCEDGSVPTVDYKKIVGVVGCSSSVTSIQVANLLKLFTLPQISYWSTSPELSIKKRFPYFSRTVPSDEFQARAIMDIVTTFNWTYISVVYEDSNYGQQGLSQLKAEAERRGICIYLALKFPRDSQMASSECFNDIMKDLGSKDTVRVVIVYGTDQDAAELMRAAKRANTAGRYVWIGSDGWSSRQSPAQGQEDELEGAITIQPMAQEIDGFDEYFASLNPATHRRDPWLTELWEEHFQCKWPGSRLTPFNYHFDSINKTCDTNVSINVHTGYKQDGQLQFIVNAVLAFAHALDDVHRTYCKNVSGLCQEMKKVTEENFLSLSEMFHSQAIRITGQKFKFSAVGDGPPRYKILNYQQISDGVYEYVPVGSYSEGLDVNVSMIRFRLDNESYPDSFCSKDCGIGEMKSLQNEASCCWICIPCQKYHILVDEFTCEECEQGKIPDEFKRQCLNVSLHYLQHSSPWAIAPMTFSIFGIVSTTVILSIFIHNAETPVVKASGRELSYVLFAGIYCCFFMTFVLISKPSKFVCGLQQVGVGFCFSMCYTALLTKTNRIARIFNRAKRSAKRPSYISPKSQLLITLGLVGVQILISAILLFTAPPIAKPDFPSREQGQLVCSAVLDGSFMIGLAYPIALFILCTFYAFKTRKIPEAFNEAKFIGFTMYTICIIWLAFVPIYYTTASNIEVRTATICFTISMSAAVTLACIFLPKVHIIVLHPEKNVKLRRMTCARRQSFYSLQGTSETTATELALARRRSKMNMCPNCGAPIPLAVAKSLVDKAMKSKEKEERNAAAGGRNRRAVKFKMPIDGENAVASSSSRRNPLGTTVRKRGAFRSRRFTPPERSTVENKESVEDAAPPTVEIDIARTPEKSKEEAQVTSPEEGSEKQPLSVEIETETEPGKPEVPKSSPPHDSPLASSLHEEQEVSVCMELSTAGPSGSGSSTTTEEVIANHHPPVEPDSETEDDTQTNCVATNNTAPKDKDYRMALQEEIKFAPEEESGFPLEEKSDINCTPELSHIIQEATC</sequence>
<comment type="similarity">
    <text evidence="2">Belongs to the G-protein coupled receptor 3 family.</text>
</comment>
<dbReference type="PRINTS" id="PR00593">
    <property type="entry name" value="MTABOTROPICR"/>
</dbReference>
<dbReference type="GO" id="GO:0005886">
    <property type="term" value="C:plasma membrane"/>
    <property type="evidence" value="ECO:0000318"/>
    <property type="project" value="GO_Central"/>
</dbReference>
<keyword evidence="9" id="KW-0325">Glycoprotein</keyword>
<dbReference type="RefSeq" id="XP_035696790.1">
    <property type="nucleotide sequence ID" value="XM_035840897.1"/>
</dbReference>